<feature type="transmembrane region" description="Helical" evidence="1">
    <location>
        <begin position="94"/>
        <end position="115"/>
    </location>
</feature>
<comment type="caution">
    <text evidence="2">The sequence shown here is derived from an EMBL/GenBank/DDBJ whole genome shotgun (WGS) entry which is preliminary data.</text>
</comment>
<dbReference type="AlphaFoldDB" id="A0A2T2WNN3"/>
<evidence type="ECO:0000313" key="2">
    <source>
        <dbReference type="EMBL" id="PSR23842.1"/>
    </source>
</evidence>
<evidence type="ECO:0000256" key="1">
    <source>
        <dbReference type="SAM" id="Phobius"/>
    </source>
</evidence>
<name>A0A2T2WNN3_9FIRM</name>
<dbReference type="Proteomes" id="UP000242699">
    <property type="component" value="Unassembled WGS sequence"/>
</dbReference>
<dbReference type="EMBL" id="PXYT01000089">
    <property type="protein sequence ID" value="PSR23842.1"/>
    <property type="molecule type" value="Genomic_DNA"/>
</dbReference>
<keyword evidence="1" id="KW-1133">Transmembrane helix</keyword>
<sequence>MRVSGPFPTPPFLVQAAGLRKKFLPIEEFFHVIANVLCMMLWLIIVGALVLHESAHLIASRFFGGRWAGIRIRWTRLAIIIQIPEGTPSVRCQIAGAGLIIDGGFWMGFVMRALIGSMSHAVAFGLIWFTLILALNATPWIRGSDGWHIQQMRRSKEGHSP</sequence>
<protein>
    <recommendedName>
        <fullName evidence="4">Peptidase M50 domain-containing protein</fullName>
    </recommendedName>
</protein>
<feature type="transmembrane region" description="Helical" evidence="1">
    <location>
        <begin position="29"/>
        <end position="51"/>
    </location>
</feature>
<evidence type="ECO:0008006" key="4">
    <source>
        <dbReference type="Google" id="ProtNLM"/>
    </source>
</evidence>
<proteinExistence type="predicted"/>
<organism evidence="2 3">
    <name type="scientific">Sulfobacillus benefaciens</name>
    <dbReference type="NCBI Taxonomy" id="453960"/>
    <lineage>
        <taxon>Bacteria</taxon>
        <taxon>Bacillati</taxon>
        <taxon>Bacillota</taxon>
        <taxon>Clostridia</taxon>
        <taxon>Eubacteriales</taxon>
        <taxon>Clostridiales Family XVII. Incertae Sedis</taxon>
        <taxon>Sulfobacillus</taxon>
    </lineage>
</organism>
<reference evidence="2 3" key="1">
    <citation type="journal article" date="2014" name="BMC Genomics">
        <title>Comparison of environmental and isolate Sulfobacillus genomes reveals diverse carbon, sulfur, nitrogen, and hydrogen metabolisms.</title>
        <authorList>
            <person name="Justice N.B."/>
            <person name="Norman A."/>
            <person name="Brown C.T."/>
            <person name="Singh A."/>
            <person name="Thomas B.C."/>
            <person name="Banfield J.F."/>
        </authorList>
    </citation>
    <scope>NUCLEOTIDE SEQUENCE [LARGE SCALE GENOMIC DNA]</scope>
    <source>
        <strain evidence="2">AMDSBA1</strain>
    </source>
</reference>
<feature type="transmembrane region" description="Helical" evidence="1">
    <location>
        <begin position="121"/>
        <end position="141"/>
    </location>
</feature>
<gene>
    <name evidence="2" type="ORF">C7B43_19765</name>
</gene>
<evidence type="ECO:0000313" key="3">
    <source>
        <dbReference type="Proteomes" id="UP000242699"/>
    </source>
</evidence>
<accession>A0A2T2WNN3</accession>
<keyword evidence="1" id="KW-0812">Transmembrane</keyword>
<keyword evidence="1" id="KW-0472">Membrane</keyword>